<evidence type="ECO:0000313" key="1">
    <source>
        <dbReference type="EMBL" id="TYL00664.1"/>
    </source>
</evidence>
<dbReference type="OrthoDB" id="9899796at2"/>
<dbReference type="EMBL" id="SJLL01000002">
    <property type="protein sequence ID" value="TYL00664.1"/>
    <property type="molecule type" value="Genomic_DNA"/>
</dbReference>
<reference evidence="1 2" key="1">
    <citation type="submission" date="2019-02" db="EMBL/GenBank/DDBJ databases">
        <title>Novel genomic isolates of S. pyogenes and S. dysgalactiae subsp. equisimilis associated to necrotising fasciitis (NSTI).</title>
        <authorList>
            <person name="Barrantes I."/>
        </authorList>
    </citation>
    <scope>NUCLEOTIDE SEQUENCE [LARGE SCALE GENOMIC DNA]</scope>
    <source>
        <strain evidence="1 2">SPY2028</strain>
    </source>
</reference>
<proteinExistence type="predicted"/>
<comment type="caution">
    <text evidence="1">The sequence shown here is derived from an EMBL/GenBank/DDBJ whole genome shotgun (WGS) entry which is preliminary data.</text>
</comment>
<dbReference type="AlphaFoldDB" id="A0A5S4TLE5"/>
<sequence length="74" mass="8633">MMAKVRRFLISSVSDILFSLYSKMAELFSELFSLGIICLSKELGYIGFLHIRLASKVLQNWYYNLSWAINECLF</sequence>
<gene>
    <name evidence="1" type="ORF">E0F66_03310</name>
</gene>
<protein>
    <submittedName>
        <fullName evidence="1">Uncharacterized protein</fullName>
    </submittedName>
</protein>
<dbReference type="Proteomes" id="UP000324058">
    <property type="component" value="Unassembled WGS sequence"/>
</dbReference>
<organism evidence="1 2">
    <name type="scientific">Streptococcus pyogenes</name>
    <dbReference type="NCBI Taxonomy" id="1314"/>
    <lineage>
        <taxon>Bacteria</taxon>
        <taxon>Bacillati</taxon>
        <taxon>Bacillota</taxon>
        <taxon>Bacilli</taxon>
        <taxon>Lactobacillales</taxon>
        <taxon>Streptococcaceae</taxon>
        <taxon>Streptococcus</taxon>
    </lineage>
</organism>
<evidence type="ECO:0000313" key="2">
    <source>
        <dbReference type="Proteomes" id="UP000324058"/>
    </source>
</evidence>
<name>A0A5S4TLE5_STRPY</name>
<accession>A0A5S4TLE5</accession>